<evidence type="ECO:0000256" key="1">
    <source>
        <dbReference type="ARBA" id="ARBA00022737"/>
    </source>
</evidence>
<dbReference type="Pfam" id="PF11617">
    <property type="entry name" value="Cu-binding_MopE"/>
    <property type="match status" value="4"/>
</dbReference>
<gene>
    <name evidence="3" type="ORF">ATI61_110146</name>
</gene>
<evidence type="ECO:0000313" key="4">
    <source>
        <dbReference type="Proteomes" id="UP000256345"/>
    </source>
</evidence>
<dbReference type="InterPro" id="IPR021655">
    <property type="entry name" value="Put_metal-bd"/>
</dbReference>
<dbReference type="PANTHER" id="PTHR22872:SF2">
    <property type="entry name" value="INHIBITOR OF BRUTON TYROSINE KINASE"/>
    <property type="match status" value="1"/>
</dbReference>
<dbReference type="Proteomes" id="UP000256345">
    <property type="component" value="Unassembled WGS sequence"/>
</dbReference>
<protein>
    <submittedName>
        <fullName evidence="3">Alpha-tubulin suppressor-like RCC1 family protein</fullName>
    </submittedName>
</protein>
<dbReference type="Pfam" id="PF00415">
    <property type="entry name" value="RCC1"/>
    <property type="match status" value="1"/>
</dbReference>
<dbReference type="PANTHER" id="PTHR22872">
    <property type="entry name" value="BTK-BINDING PROTEIN-RELATED"/>
    <property type="match status" value="1"/>
</dbReference>
<dbReference type="Pfam" id="PF25390">
    <property type="entry name" value="WD40_RLD"/>
    <property type="match status" value="1"/>
</dbReference>
<keyword evidence="4" id="KW-1185">Reference proteome</keyword>
<organism evidence="3 4">
    <name type="scientific">Archangium gephyra</name>
    <dbReference type="NCBI Taxonomy" id="48"/>
    <lineage>
        <taxon>Bacteria</taxon>
        <taxon>Pseudomonadati</taxon>
        <taxon>Myxococcota</taxon>
        <taxon>Myxococcia</taxon>
        <taxon>Myxococcales</taxon>
        <taxon>Cystobacterineae</taxon>
        <taxon>Archangiaceae</taxon>
        <taxon>Archangium</taxon>
    </lineage>
</organism>
<dbReference type="PRINTS" id="PR00633">
    <property type="entry name" value="RCCNDNSATION"/>
</dbReference>
<dbReference type="InterPro" id="IPR009091">
    <property type="entry name" value="RCC1/BLIP-II"/>
</dbReference>
<dbReference type="InterPro" id="IPR058923">
    <property type="entry name" value="RCC1-like_dom"/>
</dbReference>
<sequence>MQRKSSCTWMLWAVLCGLWVTGCGVDVSEGDRPESELSARTVAPALVTSGPVTKAISAGNSHSLALRTDGSVWAWGQNSEGQLGNGTLTLSNVPVRVTGLPIIKAISAGRNHSLALGVDGTVWAWGQNSSGQLGDGTTTRRLLPVPVTLPGGAVAIAGGLNHSLAIAADGGVYAWGTNTYGQLGDGTTTGRPTPVRISLPGSITAISAGWYHSMALGADGRVWTWGRNLNGQIGNGSASSSNQLSPYPVSLTRGATAIAAGANHSLALLSDQSAVAWGQNSNGQLGNGTTAAAQSTPGVVGLAGAVTAIATGGNFSLAIDSTGGAWGWGQNSSGQLGDGTTTQRTSPVRVEGLANALALSAGLFHSLALRPGCPFWAWGMNSSGQLGDGTLTHRLTTTQTQLLNIYFYDLEGDGYGGDLLGSEEACEAPGPDYVENDLDCDDFDPAINPGAAEVCDGLDNNCNSAIDEAGSSTWYRDADADGYGNAAVSTVACAQPSGYVSSASDCNDTNASVKPGAAEVCDGLDNNCNGSIDEGVAKTTWYRDADGDGRGNPSVSTLACSAPAGYVSNTNDCNDNDPTLPRAFTQDNDGDGYGDRWALSPAPYGCTPPPGYSATTNDCDDGNRYVNPGAPEVCDGADNNCNGSADEGGVCPTTTCSAWLTRTSIPSGGLATFGYTTSGYIPAGSRAYLYGTRNGVVDANGSPSYDQTTFSYDVLNAPGLEGYYQRYVVIRGPDNATLCTTNTVSAWFLAP</sequence>
<name>A0ABX9JU55_9BACT</name>
<evidence type="ECO:0000313" key="3">
    <source>
        <dbReference type="EMBL" id="REG27139.1"/>
    </source>
</evidence>
<feature type="domain" description="RCC1-like" evidence="2">
    <location>
        <begin position="18"/>
        <end position="299"/>
    </location>
</feature>
<dbReference type="SUPFAM" id="SSF50985">
    <property type="entry name" value="RCC1/BLIP-II"/>
    <property type="match status" value="1"/>
</dbReference>
<dbReference type="PROSITE" id="PS51257">
    <property type="entry name" value="PROKAR_LIPOPROTEIN"/>
    <property type="match status" value="1"/>
</dbReference>
<dbReference type="Gene3D" id="2.130.10.30">
    <property type="entry name" value="Regulator of chromosome condensation 1/beta-lactamase-inhibitor protein II"/>
    <property type="match status" value="2"/>
</dbReference>
<proteinExistence type="predicted"/>
<evidence type="ECO:0000259" key="2">
    <source>
        <dbReference type="Pfam" id="PF25390"/>
    </source>
</evidence>
<dbReference type="InterPro" id="IPR051625">
    <property type="entry name" value="Signaling_Regulatory_Domain"/>
</dbReference>
<dbReference type="EMBL" id="QUMU01000010">
    <property type="protein sequence ID" value="REG27139.1"/>
    <property type="molecule type" value="Genomic_DNA"/>
</dbReference>
<dbReference type="PROSITE" id="PS00626">
    <property type="entry name" value="RCC1_2"/>
    <property type="match status" value="5"/>
</dbReference>
<keyword evidence="1" id="KW-0677">Repeat</keyword>
<comment type="caution">
    <text evidence="3">The sequence shown here is derived from an EMBL/GenBank/DDBJ whole genome shotgun (WGS) entry which is preliminary data.</text>
</comment>
<accession>A0ABX9JU55</accession>
<dbReference type="PROSITE" id="PS50012">
    <property type="entry name" value="RCC1_3"/>
    <property type="match status" value="6"/>
</dbReference>
<reference evidence="3 4" key="1">
    <citation type="submission" date="2018-08" db="EMBL/GenBank/DDBJ databases">
        <title>Genomic Encyclopedia of Archaeal and Bacterial Type Strains, Phase II (KMG-II): from individual species to whole genera.</title>
        <authorList>
            <person name="Goeker M."/>
        </authorList>
    </citation>
    <scope>NUCLEOTIDE SEQUENCE [LARGE SCALE GENOMIC DNA]</scope>
    <source>
        <strain evidence="3 4">DSM 2261</strain>
    </source>
</reference>
<dbReference type="InterPro" id="IPR000408">
    <property type="entry name" value="Reg_chr_condens"/>
</dbReference>
<dbReference type="RefSeq" id="WP_082175566.1">
    <property type="nucleotide sequence ID" value="NZ_CP011509.1"/>
</dbReference>